<sequence>MRHTNHRSNIIGKIPMISRRQHKGKCDAESKADRPLPPEKKVRMPEAMPADHRKTSATPEL</sequence>
<protein>
    <submittedName>
        <fullName evidence="2">Uncharacterized protein</fullName>
    </submittedName>
</protein>
<dbReference type="AlphaFoldDB" id="A0A8S9LY42"/>
<comment type="caution">
    <text evidence="2">The sequence shown here is derived from an EMBL/GenBank/DDBJ whole genome shotgun (WGS) entry which is preliminary data.</text>
</comment>
<evidence type="ECO:0000313" key="2">
    <source>
        <dbReference type="EMBL" id="KAF2610967.1"/>
    </source>
</evidence>
<evidence type="ECO:0000256" key="1">
    <source>
        <dbReference type="SAM" id="MobiDB-lite"/>
    </source>
</evidence>
<reference evidence="2" key="1">
    <citation type="submission" date="2019-12" db="EMBL/GenBank/DDBJ databases">
        <title>Genome sequencing and annotation of Brassica cretica.</title>
        <authorList>
            <person name="Studholme D.J."/>
            <person name="Sarris P.F."/>
        </authorList>
    </citation>
    <scope>NUCLEOTIDE SEQUENCE</scope>
    <source>
        <strain evidence="2">PFS-102/07</strain>
        <tissue evidence="2">Leaf</tissue>
    </source>
</reference>
<name>A0A8S9LY42_BRACR</name>
<dbReference type="EMBL" id="QGKY02000089">
    <property type="protein sequence ID" value="KAF2610967.1"/>
    <property type="molecule type" value="Genomic_DNA"/>
</dbReference>
<feature type="compositionally biased region" description="Basic and acidic residues" evidence="1">
    <location>
        <begin position="24"/>
        <end position="54"/>
    </location>
</feature>
<accession>A0A8S9LY42</accession>
<feature type="region of interest" description="Disordered" evidence="1">
    <location>
        <begin position="1"/>
        <end position="61"/>
    </location>
</feature>
<organism evidence="2">
    <name type="scientific">Brassica cretica</name>
    <name type="common">Mustard</name>
    <dbReference type="NCBI Taxonomy" id="69181"/>
    <lineage>
        <taxon>Eukaryota</taxon>
        <taxon>Viridiplantae</taxon>
        <taxon>Streptophyta</taxon>
        <taxon>Embryophyta</taxon>
        <taxon>Tracheophyta</taxon>
        <taxon>Spermatophyta</taxon>
        <taxon>Magnoliopsida</taxon>
        <taxon>eudicotyledons</taxon>
        <taxon>Gunneridae</taxon>
        <taxon>Pentapetalae</taxon>
        <taxon>rosids</taxon>
        <taxon>malvids</taxon>
        <taxon>Brassicales</taxon>
        <taxon>Brassicaceae</taxon>
        <taxon>Brassiceae</taxon>
        <taxon>Brassica</taxon>
    </lineage>
</organism>
<proteinExistence type="predicted"/>
<gene>
    <name evidence="2" type="ORF">F2Q70_00009724</name>
</gene>